<dbReference type="EMBL" id="JANJQO010000077">
    <property type="protein sequence ID" value="KAJ2982417.1"/>
    <property type="molecule type" value="Genomic_DNA"/>
</dbReference>
<dbReference type="Proteomes" id="UP001143910">
    <property type="component" value="Unassembled WGS sequence"/>
</dbReference>
<reference evidence="1" key="1">
    <citation type="submission" date="2022-08" db="EMBL/GenBank/DDBJ databases">
        <title>Genome Sequence of Lecanicillium fungicola.</title>
        <authorList>
            <person name="Buettner E."/>
        </authorList>
    </citation>
    <scope>NUCLEOTIDE SEQUENCE</scope>
    <source>
        <strain evidence="1">Babe33</strain>
    </source>
</reference>
<name>A0ACC1NSV4_9HYPO</name>
<proteinExistence type="predicted"/>
<comment type="caution">
    <text evidence="1">The sequence shown here is derived from an EMBL/GenBank/DDBJ whole genome shotgun (WGS) entry which is preliminary data.</text>
</comment>
<protein>
    <submittedName>
        <fullName evidence="1">Uncharacterized protein</fullName>
    </submittedName>
</protein>
<keyword evidence="2" id="KW-1185">Reference proteome</keyword>
<evidence type="ECO:0000313" key="1">
    <source>
        <dbReference type="EMBL" id="KAJ2982417.1"/>
    </source>
</evidence>
<sequence length="317" mass="34910">MVLNINCTPSLSYLGRTRQGQTALLAAIHSGYVDTALKLISRGGQQINLRNLVTGWRPLTLAVVRNQEEVVRALIARKALDIHDSEDSRYHGSPLILAARSGQHRLVSMLLEVPSLDRSVTDGRLRTALDLAVLAGCWQTVHVLLNEPFTRNYFAVYGHNPIFHAIASGNVSIVEILVQKGFTVIPPQLGKALQSGNEAMVRALLSGGINLACAQWLSRRALACAAQGGLLHFVETLLPNADSTERHDALLCAVESRHWGVASAILEDDKARAADAIFWQFPFASWYLLTAKKNMACDEGDFDFKRYCFCLLERGFC</sequence>
<accession>A0ACC1NSV4</accession>
<gene>
    <name evidence="1" type="ORF">NQ176_g1402</name>
</gene>
<organism evidence="1 2">
    <name type="scientific">Zarea fungicola</name>
    <dbReference type="NCBI Taxonomy" id="93591"/>
    <lineage>
        <taxon>Eukaryota</taxon>
        <taxon>Fungi</taxon>
        <taxon>Dikarya</taxon>
        <taxon>Ascomycota</taxon>
        <taxon>Pezizomycotina</taxon>
        <taxon>Sordariomycetes</taxon>
        <taxon>Hypocreomycetidae</taxon>
        <taxon>Hypocreales</taxon>
        <taxon>Cordycipitaceae</taxon>
        <taxon>Zarea</taxon>
    </lineage>
</organism>
<evidence type="ECO:0000313" key="2">
    <source>
        <dbReference type="Proteomes" id="UP001143910"/>
    </source>
</evidence>